<accession>A0ABQ7GZ43</accession>
<organism evidence="1 2">
    <name type="scientific">Dunaliella salina</name>
    <name type="common">Green alga</name>
    <name type="synonym">Protococcus salinus</name>
    <dbReference type="NCBI Taxonomy" id="3046"/>
    <lineage>
        <taxon>Eukaryota</taxon>
        <taxon>Viridiplantae</taxon>
        <taxon>Chlorophyta</taxon>
        <taxon>core chlorophytes</taxon>
        <taxon>Chlorophyceae</taxon>
        <taxon>CS clade</taxon>
        <taxon>Chlamydomonadales</taxon>
        <taxon>Dunaliellaceae</taxon>
        <taxon>Dunaliella</taxon>
    </lineage>
</organism>
<name>A0ABQ7GZ43_DUNSA</name>
<keyword evidence="2" id="KW-1185">Reference proteome</keyword>
<reference evidence="1" key="1">
    <citation type="submission" date="2017-08" db="EMBL/GenBank/DDBJ databases">
        <authorList>
            <person name="Polle J.E."/>
            <person name="Barry K."/>
            <person name="Cushman J."/>
            <person name="Schmutz J."/>
            <person name="Tran D."/>
            <person name="Hathwaick L.T."/>
            <person name="Yim W.C."/>
            <person name="Jenkins J."/>
            <person name="Mckie-Krisberg Z.M."/>
            <person name="Prochnik S."/>
            <person name="Lindquist E."/>
            <person name="Dockter R.B."/>
            <person name="Adam C."/>
            <person name="Molina H."/>
            <person name="Bunkerborg J."/>
            <person name="Jin E."/>
            <person name="Buchheim M."/>
            <person name="Magnuson J."/>
        </authorList>
    </citation>
    <scope>NUCLEOTIDE SEQUENCE</scope>
    <source>
        <strain evidence="1">CCAP 19/18</strain>
    </source>
</reference>
<evidence type="ECO:0008006" key="3">
    <source>
        <dbReference type="Google" id="ProtNLM"/>
    </source>
</evidence>
<dbReference type="Proteomes" id="UP000815325">
    <property type="component" value="Unassembled WGS sequence"/>
</dbReference>
<evidence type="ECO:0000313" key="2">
    <source>
        <dbReference type="Proteomes" id="UP000815325"/>
    </source>
</evidence>
<gene>
    <name evidence="1" type="ORF">DUNSADRAFT_18419</name>
</gene>
<sequence length="88" mass="9575">MLAFTELELSTPGRGAACTLNEPSKVQEDHTGGDNVLAFGSSVREHDELPVRKKKRKEKKRKPVHYQAFVHALDGMIAQGVGPAACMS</sequence>
<comment type="caution">
    <text evidence="1">The sequence shown here is derived from an EMBL/GenBank/DDBJ whole genome shotgun (WGS) entry which is preliminary data.</text>
</comment>
<dbReference type="EMBL" id="MU069530">
    <property type="protein sequence ID" value="KAF5839876.1"/>
    <property type="molecule type" value="Genomic_DNA"/>
</dbReference>
<protein>
    <recommendedName>
        <fullName evidence="3">Encoded protein</fullName>
    </recommendedName>
</protein>
<evidence type="ECO:0000313" key="1">
    <source>
        <dbReference type="EMBL" id="KAF5839876.1"/>
    </source>
</evidence>
<proteinExistence type="predicted"/>